<dbReference type="Proteomes" id="UP000829364">
    <property type="component" value="Chromosome 2"/>
</dbReference>
<dbReference type="GeneID" id="72064967"/>
<dbReference type="KEGG" id="ptkz:JDV02_003007"/>
<dbReference type="OrthoDB" id="4919502at2759"/>
<evidence type="ECO:0000313" key="1">
    <source>
        <dbReference type="EMBL" id="UNI16581.1"/>
    </source>
</evidence>
<dbReference type="AlphaFoldDB" id="A0A9Q8V9D9"/>
<dbReference type="EMBL" id="CP086355">
    <property type="protein sequence ID" value="UNI16581.1"/>
    <property type="molecule type" value="Genomic_DNA"/>
</dbReference>
<protein>
    <submittedName>
        <fullName evidence="1">Uncharacterized protein</fullName>
    </submittedName>
</protein>
<evidence type="ECO:0000313" key="2">
    <source>
        <dbReference type="Proteomes" id="UP000829364"/>
    </source>
</evidence>
<organism evidence="1 2">
    <name type="scientific">Purpureocillium takamizusanense</name>
    <dbReference type="NCBI Taxonomy" id="2060973"/>
    <lineage>
        <taxon>Eukaryota</taxon>
        <taxon>Fungi</taxon>
        <taxon>Dikarya</taxon>
        <taxon>Ascomycota</taxon>
        <taxon>Pezizomycotina</taxon>
        <taxon>Sordariomycetes</taxon>
        <taxon>Hypocreomycetidae</taxon>
        <taxon>Hypocreales</taxon>
        <taxon>Ophiocordycipitaceae</taxon>
        <taxon>Purpureocillium</taxon>
    </lineage>
</organism>
<name>A0A9Q8V9D9_9HYPO</name>
<dbReference type="RefSeq" id="XP_047840062.1">
    <property type="nucleotide sequence ID" value="XM_047984090.1"/>
</dbReference>
<proteinExistence type="predicted"/>
<gene>
    <name evidence="1" type="ORF">JDV02_003007</name>
</gene>
<reference evidence="1" key="1">
    <citation type="submission" date="2021-11" db="EMBL/GenBank/DDBJ databases">
        <title>Purpureocillium_takamizusanense_genome.</title>
        <authorList>
            <person name="Nguyen N.-H."/>
        </authorList>
    </citation>
    <scope>NUCLEOTIDE SEQUENCE</scope>
    <source>
        <strain evidence="1">PT3</strain>
    </source>
</reference>
<keyword evidence="2" id="KW-1185">Reference proteome</keyword>
<sequence length="143" mass="16224">MGAGWLNWVTGTQDTILVGLGTSADVILQNPWTFSEATVEINLKTAFGSETVALHEINIVKLFSQQPQFLRFTWPSHAWLFSGLTLTAQCVGSNEKIVMDRYSDQNSPYLKRDRNKGFQEVWRSSEILPKSWHFAGLEAHDEH</sequence>
<accession>A0A9Q8V9D9</accession>